<organism evidence="1 2">
    <name type="scientific">Opisthorchis viverrini</name>
    <name type="common">Southeast Asian liver fluke</name>
    <dbReference type="NCBI Taxonomy" id="6198"/>
    <lineage>
        <taxon>Eukaryota</taxon>
        <taxon>Metazoa</taxon>
        <taxon>Spiralia</taxon>
        <taxon>Lophotrochozoa</taxon>
        <taxon>Platyhelminthes</taxon>
        <taxon>Trematoda</taxon>
        <taxon>Digenea</taxon>
        <taxon>Opisthorchiida</taxon>
        <taxon>Opisthorchiata</taxon>
        <taxon>Opisthorchiidae</taxon>
        <taxon>Opisthorchis</taxon>
    </lineage>
</organism>
<name>A0A1S8XAY9_OPIVI</name>
<evidence type="ECO:0000313" key="1">
    <source>
        <dbReference type="EMBL" id="OON23869.1"/>
    </source>
</evidence>
<keyword evidence="2" id="KW-1185">Reference proteome</keyword>
<dbReference type="PANTHER" id="PTHR14690">
    <property type="entry name" value="IQ MOTIF CONTAINING WITH AAA DOMAIN 1"/>
    <property type="match status" value="1"/>
</dbReference>
<gene>
    <name evidence="1" type="ORF">X801_00206</name>
</gene>
<protein>
    <submittedName>
        <fullName evidence="1">Uncharacterized protein</fullName>
    </submittedName>
</protein>
<sequence>MGSLFYTHSVLWRALIVRHGGQLTSALDTVSLSKVSDGYTAGQIDFTCKQVLTDRRVAQLSRKRLVASEFIPPLATLDPVYAEEEEAYKVWYRKTPLGKQKALAMEREAEAVAAAGAKNQKGQRGGKKK</sequence>
<dbReference type="EMBL" id="KV891478">
    <property type="protein sequence ID" value="OON23869.1"/>
    <property type="molecule type" value="Genomic_DNA"/>
</dbReference>
<dbReference type="AlphaFoldDB" id="A0A1S8XAY9"/>
<dbReference type="InterPro" id="IPR052267">
    <property type="entry name" value="N-DRC_Component"/>
</dbReference>
<reference evidence="1 2" key="1">
    <citation type="submission" date="2015-03" db="EMBL/GenBank/DDBJ databases">
        <title>Draft genome of the nematode, Opisthorchis viverrini.</title>
        <authorList>
            <person name="Mitreva M."/>
        </authorList>
    </citation>
    <scope>NUCLEOTIDE SEQUENCE [LARGE SCALE GENOMIC DNA]</scope>
    <source>
        <strain evidence="1">Khon Kaen</strain>
    </source>
</reference>
<accession>A0A1S8XAY9</accession>
<dbReference type="PANTHER" id="PTHR14690:SF0">
    <property type="entry name" value="IQ MOTIF CONTAINING WITH AAA DOMAIN 1"/>
    <property type="match status" value="1"/>
</dbReference>
<dbReference type="Proteomes" id="UP000243686">
    <property type="component" value="Unassembled WGS sequence"/>
</dbReference>
<proteinExistence type="predicted"/>
<evidence type="ECO:0000313" key="2">
    <source>
        <dbReference type="Proteomes" id="UP000243686"/>
    </source>
</evidence>